<keyword evidence="4 5" id="KW-0067">ATP-binding</keyword>
<sequence>MRHVLYRWLSEFTRRNTLIAILVAAVAAAAAVWAFLGVQATVKEARRQYLGGLLATQAELLRFWISARQEDARQWAEDAELRRLTGELIAQSRNPPAARRLQGELLKRLAPVLEDHNLALANIVGPDGMLLASLIPGYTGRRLAPAFRERLAPVFGGGQAFIGPVFEAERFLGPGVDNPGTAIAWATAPIRDGAGRVVAALCLGRFAAKGFARRLELTRPGESGEAYAFDGSGRMVSNSRFDERLKAAGLLGAGQTSLGRIMLHEPAAGSGIRAASARPTALAARALRADAAPDGERKGILLAPYRNYLGDSVIGAWQWLDEHRLGLAVEIGEAEAYRTIAILNTQLVVLVMTLAVALFLGPMLPGILWRRVVPVQSGQIVGAYRLERKLGEGGMAEVFLGRHERLGRPAAVKVVKAGQREEVAQRFEREARLLASLRHPDIAAVYEIGSVEDGRPYYAMEYFEGESLDRIVARDGPMDERLACAVLIRLCGILQHACDRGVLHRDVKPENILLARDAQGEAALKLIDFGLAKALDPALHDQLTREVSLMGTLGYLAPERIRDPADADIRGEVYAVGAIGAFLLTGEEWLPDLESAVPEEAPSVGARRRLETPGLEAVIAKALRRRKSARWENCRALAEALAACGGPRAAP</sequence>
<evidence type="ECO:0000313" key="9">
    <source>
        <dbReference type="Proteomes" id="UP000662914"/>
    </source>
</evidence>
<dbReference type="PANTHER" id="PTHR43289">
    <property type="entry name" value="MITOGEN-ACTIVATED PROTEIN KINASE KINASE KINASE 20-RELATED"/>
    <property type="match status" value="1"/>
</dbReference>
<dbReference type="GO" id="GO:0005524">
    <property type="term" value="F:ATP binding"/>
    <property type="evidence" value="ECO:0007669"/>
    <property type="project" value="UniProtKB-UniRule"/>
</dbReference>
<evidence type="ECO:0000313" key="8">
    <source>
        <dbReference type="EMBL" id="BBO20024.1"/>
    </source>
</evidence>
<keyword evidence="6" id="KW-0812">Transmembrane</keyword>
<dbReference type="Pfam" id="PF00069">
    <property type="entry name" value="Pkinase"/>
    <property type="match status" value="1"/>
</dbReference>
<protein>
    <submittedName>
        <fullName evidence="8">Serine/threonine protein kinase</fullName>
    </submittedName>
</protein>
<keyword evidence="2 5" id="KW-0547">Nucleotide-binding</keyword>
<dbReference type="AlphaFoldDB" id="A0A809S953"/>
<reference evidence="8" key="1">
    <citation type="journal article" name="DNA Res.">
        <title>The physiological potential of anammox bacteria as revealed by their core genome structure.</title>
        <authorList>
            <person name="Okubo T."/>
            <person name="Toyoda A."/>
            <person name="Fukuhara K."/>
            <person name="Uchiyama I."/>
            <person name="Harigaya Y."/>
            <person name="Kuroiwa M."/>
            <person name="Suzuki T."/>
            <person name="Murakami Y."/>
            <person name="Suwa Y."/>
            <person name="Takami H."/>
        </authorList>
    </citation>
    <scope>NUCLEOTIDE SEQUENCE</scope>
    <source>
        <strain evidence="8">317325-3</strain>
    </source>
</reference>
<dbReference type="CDD" id="cd14014">
    <property type="entry name" value="STKc_PknB_like"/>
    <property type="match status" value="1"/>
</dbReference>
<dbReference type="KEGG" id="ddz:DSYM_07230"/>
<evidence type="ECO:0000256" key="2">
    <source>
        <dbReference type="ARBA" id="ARBA00022741"/>
    </source>
</evidence>
<keyword evidence="8" id="KW-0723">Serine/threonine-protein kinase</keyword>
<dbReference type="EMBL" id="AP021857">
    <property type="protein sequence ID" value="BBO20024.1"/>
    <property type="molecule type" value="Genomic_DNA"/>
</dbReference>
<keyword evidence="1" id="KW-0808">Transferase</keyword>
<evidence type="ECO:0000256" key="5">
    <source>
        <dbReference type="PROSITE-ProRule" id="PRU10141"/>
    </source>
</evidence>
<keyword evidence="3 8" id="KW-0418">Kinase</keyword>
<dbReference type="InterPro" id="IPR008271">
    <property type="entry name" value="Ser/Thr_kinase_AS"/>
</dbReference>
<dbReference type="PANTHER" id="PTHR43289:SF6">
    <property type="entry name" value="SERINE_THREONINE-PROTEIN KINASE NEKL-3"/>
    <property type="match status" value="1"/>
</dbReference>
<gene>
    <name evidence="8" type="ORF">DSYM_07230</name>
</gene>
<proteinExistence type="predicted"/>
<dbReference type="InterPro" id="IPR017441">
    <property type="entry name" value="Protein_kinase_ATP_BS"/>
</dbReference>
<organism evidence="8 9">
    <name type="scientific">Candidatus Desulfobacillus denitrificans</name>
    <dbReference type="NCBI Taxonomy" id="2608985"/>
    <lineage>
        <taxon>Bacteria</taxon>
        <taxon>Pseudomonadati</taxon>
        <taxon>Pseudomonadota</taxon>
        <taxon>Betaproteobacteria</taxon>
        <taxon>Candidatus Desulfobacillus</taxon>
    </lineage>
</organism>
<dbReference type="Proteomes" id="UP000662914">
    <property type="component" value="Chromosome"/>
</dbReference>
<evidence type="ECO:0000259" key="7">
    <source>
        <dbReference type="PROSITE" id="PS50011"/>
    </source>
</evidence>
<evidence type="ECO:0000256" key="6">
    <source>
        <dbReference type="SAM" id="Phobius"/>
    </source>
</evidence>
<feature type="transmembrane region" description="Helical" evidence="6">
    <location>
        <begin position="347"/>
        <end position="369"/>
    </location>
</feature>
<evidence type="ECO:0000256" key="3">
    <source>
        <dbReference type="ARBA" id="ARBA00022777"/>
    </source>
</evidence>
<keyword evidence="6" id="KW-1133">Transmembrane helix</keyword>
<dbReference type="PROSITE" id="PS00108">
    <property type="entry name" value="PROTEIN_KINASE_ST"/>
    <property type="match status" value="1"/>
</dbReference>
<evidence type="ECO:0000256" key="1">
    <source>
        <dbReference type="ARBA" id="ARBA00022679"/>
    </source>
</evidence>
<dbReference type="InterPro" id="IPR000719">
    <property type="entry name" value="Prot_kinase_dom"/>
</dbReference>
<feature type="binding site" evidence="5">
    <location>
        <position position="413"/>
    </location>
    <ligand>
        <name>ATP</name>
        <dbReference type="ChEBI" id="CHEBI:30616"/>
    </ligand>
</feature>
<keyword evidence="6" id="KW-0472">Membrane</keyword>
<dbReference type="Gene3D" id="1.10.510.10">
    <property type="entry name" value="Transferase(Phosphotransferase) domain 1"/>
    <property type="match status" value="1"/>
</dbReference>
<dbReference type="SMART" id="SM00220">
    <property type="entry name" value="S_TKc"/>
    <property type="match status" value="1"/>
</dbReference>
<dbReference type="Gene3D" id="3.30.200.20">
    <property type="entry name" value="Phosphorylase Kinase, domain 1"/>
    <property type="match status" value="1"/>
</dbReference>
<dbReference type="InterPro" id="IPR011009">
    <property type="entry name" value="Kinase-like_dom_sf"/>
</dbReference>
<feature type="domain" description="Protein kinase" evidence="7">
    <location>
        <begin position="384"/>
        <end position="642"/>
    </location>
</feature>
<evidence type="ECO:0000256" key="4">
    <source>
        <dbReference type="ARBA" id="ARBA00022840"/>
    </source>
</evidence>
<name>A0A809S953_9PROT</name>
<dbReference type="PROSITE" id="PS50011">
    <property type="entry name" value="PROTEIN_KINASE_DOM"/>
    <property type="match status" value="1"/>
</dbReference>
<dbReference type="SUPFAM" id="SSF56112">
    <property type="entry name" value="Protein kinase-like (PK-like)"/>
    <property type="match status" value="1"/>
</dbReference>
<accession>A0A809S953</accession>
<dbReference type="PROSITE" id="PS00107">
    <property type="entry name" value="PROTEIN_KINASE_ATP"/>
    <property type="match status" value="1"/>
</dbReference>
<dbReference type="GO" id="GO:0004674">
    <property type="term" value="F:protein serine/threonine kinase activity"/>
    <property type="evidence" value="ECO:0007669"/>
    <property type="project" value="UniProtKB-KW"/>
</dbReference>